<dbReference type="InterPro" id="IPR022053">
    <property type="entry name" value="DUF3613"/>
</dbReference>
<evidence type="ECO:0000313" key="1">
    <source>
        <dbReference type="EMBL" id="MCS2610784.1"/>
    </source>
</evidence>
<proteinExistence type="predicted"/>
<sequence length="89" mass="9962">MLLILSGCAQPAMQTASSADDTERRMLTKGDTQADEWLQVQREGSQASSTPQRLSVAEHERAHQRWLDSFTYPIPEFFDREAGGGFTTD</sequence>
<accession>A0ABT2EGR9</accession>
<name>A0ABT2EGR9_9GAMM</name>
<protein>
    <submittedName>
        <fullName evidence="1">DUF3613 domain-containing protein</fullName>
    </submittedName>
</protein>
<dbReference type="EMBL" id="JAJISC010000008">
    <property type="protein sequence ID" value="MCS2610784.1"/>
    <property type="molecule type" value="Genomic_DNA"/>
</dbReference>
<reference evidence="1" key="1">
    <citation type="submission" date="2021-11" db="EMBL/GenBank/DDBJ databases">
        <title>Halomonas sp., isolated from a coastal aquaculture zone in Dongshan Bay.</title>
        <authorList>
            <person name="Lin W."/>
        </authorList>
    </citation>
    <scope>NUCLEOTIDE SEQUENCE</scope>
    <source>
        <strain evidence="1">Yzlin-01</strain>
    </source>
</reference>
<dbReference type="RefSeq" id="WP_259037281.1">
    <property type="nucleotide sequence ID" value="NZ_JAJISC010000008.1"/>
</dbReference>
<dbReference type="Proteomes" id="UP001165542">
    <property type="component" value="Unassembled WGS sequence"/>
</dbReference>
<comment type="caution">
    <text evidence="1">The sequence shown here is derived from an EMBL/GenBank/DDBJ whole genome shotgun (WGS) entry which is preliminary data.</text>
</comment>
<dbReference type="Pfam" id="PF12266">
    <property type="entry name" value="DUF3613"/>
    <property type="match status" value="1"/>
</dbReference>
<gene>
    <name evidence="1" type="ORF">LLY24_15820</name>
</gene>
<organism evidence="1 2">
    <name type="scientific">Halomonas dongshanensis</name>
    <dbReference type="NCBI Taxonomy" id="2890835"/>
    <lineage>
        <taxon>Bacteria</taxon>
        <taxon>Pseudomonadati</taxon>
        <taxon>Pseudomonadota</taxon>
        <taxon>Gammaproteobacteria</taxon>
        <taxon>Oceanospirillales</taxon>
        <taxon>Halomonadaceae</taxon>
        <taxon>Halomonas</taxon>
    </lineage>
</organism>
<keyword evidence="2" id="KW-1185">Reference proteome</keyword>
<evidence type="ECO:0000313" key="2">
    <source>
        <dbReference type="Proteomes" id="UP001165542"/>
    </source>
</evidence>